<dbReference type="EMBL" id="JACIJM010000004">
    <property type="protein sequence ID" value="MBB5721916.1"/>
    <property type="molecule type" value="Genomic_DNA"/>
</dbReference>
<accession>A0A7W9EZG0</accession>
<dbReference type="RefSeq" id="WP_183527729.1">
    <property type="nucleotide sequence ID" value="NZ_JACIJM010000004.1"/>
</dbReference>
<feature type="transmembrane region" description="Helical" evidence="11">
    <location>
        <begin position="6"/>
        <end position="30"/>
    </location>
</feature>
<dbReference type="SUPFAM" id="SSF50156">
    <property type="entry name" value="PDZ domain-like"/>
    <property type="match status" value="2"/>
</dbReference>
<sequence length="444" mass="46947">MDLTQILPALGGTAWTLIFFVIALSVIVAIHEYGHYIVGRWSGIHAEVFSLGFGPVVYAWTDKHGTVWQIASLPFGGYVKFLGDANAASVGSDGSVSDADMRRTMTGAPLWARAATVAAGPIFNFILAIAIFAGYLMWQGTDRTPLTYGSAPDLPAIYQSELQRGDEIMAIGGIPMNDDDVSTGTTDDIPVSPTVDYDIVRDGVAMTVTGPFPILPLVSGVAPRSAADDAGIRIGDFIMAADGEPIVAFRDIVAAKDAAGENPLELTVLRNGETLTLSMAARRVDLPLPSGGFEQRYLIGINGGLFFEAERDSVGLWTALKAGTQQLWNRITVSLSGLWQLLIGGISSCNLSGPVAIAQTSGSLAQQGAGSFVLFIGILSAAVGLLNLMPIPVLDGGHLVFHAYEAVTRRKPSEFALRVLMSMGVAIIGSLMVFALLNDLFLCP</sequence>
<dbReference type="InterPro" id="IPR004387">
    <property type="entry name" value="Pept_M50_Zn"/>
</dbReference>
<dbReference type="NCBIfam" id="TIGR00054">
    <property type="entry name" value="RIP metalloprotease RseP"/>
    <property type="match status" value="1"/>
</dbReference>
<dbReference type="InterPro" id="IPR036034">
    <property type="entry name" value="PDZ_sf"/>
</dbReference>
<reference evidence="13 14" key="1">
    <citation type="submission" date="2020-08" db="EMBL/GenBank/DDBJ databases">
        <title>Genomic Encyclopedia of Type Strains, Phase IV (KMG-IV): sequencing the most valuable type-strain genomes for metagenomic binning, comparative biology and taxonomic classification.</title>
        <authorList>
            <person name="Goeker M."/>
        </authorList>
    </citation>
    <scope>NUCLEOTIDE SEQUENCE [LARGE SCALE GENOMIC DNA]</scope>
    <source>
        <strain evidence="13 14">DSM 101064</strain>
    </source>
</reference>
<dbReference type="AlphaFoldDB" id="A0A7W9EZG0"/>
<evidence type="ECO:0000256" key="9">
    <source>
        <dbReference type="ARBA" id="ARBA00023049"/>
    </source>
</evidence>
<dbReference type="InterPro" id="IPR008915">
    <property type="entry name" value="Peptidase_M50"/>
</dbReference>
<dbReference type="SMART" id="SM00228">
    <property type="entry name" value="PDZ"/>
    <property type="match status" value="1"/>
</dbReference>
<keyword evidence="4 13" id="KW-0645">Protease</keyword>
<dbReference type="Gene3D" id="2.30.42.10">
    <property type="match status" value="1"/>
</dbReference>
<evidence type="ECO:0000313" key="14">
    <source>
        <dbReference type="Proteomes" id="UP000535415"/>
    </source>
</evidence>
<dbReference type="InterPro" id="IPR001478">
    <property type="entry name" value="PDZ"/>
</dbReference>
<comment type="caution">
    <text evidence="13">The sequence shown here is derived from an EMBL/GenBank/DDBJ whole genome shotgun (WGS) entry which is preliminary data.</text>
</comment>
<keyword evidence="14" id="KW-1185">Reference proteome</keyword>
<evidence type="ECO:0000256" key="5">
    <source>
        <dbReference type="ARBA" id="ARBA00022692"/>
    </source>
</evidence>
<name>A0A7W9EZG0_9RHOB</name>
<dbReference type="GO" id="GO:0006508">
    <property type="term" value="P:proteolysis"/>
    <property type="evidence" value="ECO:0007669"/>
    <property type="project" value="UniProtKB-KW"/>
</dbReference>
<dbReference type="Proteomes" id="UP000535415">
    <property type="component" value="Unassembled WGS sequence"/>
</dbReference>
<comment type="cofactor">
    <cofactor evidence="1 11">
        <name>Zn(2+)</name>
        <dbReference type="ChEBI" id="CHEBI:29105"/>
    </cofactor>
</comment>
<keyword evidence="6 11" id="KW-0378">Hydrolase</keyword>
<proteinExistence type="inferred from homology"/>
<keyword evidence="9 11" id="KW-0482">Metalloprotease</keyword>
<evidence type="ECO:0000256" key="6">
    <source>
        <dbReference type="ARBA" id="ARBA00022801"/>
    </source>
</evidence>
<feature type="domain" description="PDZ" evidence="12">
    <location>
        <begin position="202"/>
        <end position="272"/>
    </location>
</feature>
<evidence type="ECO:0000256" key="4">
    <source>
        <dbReference type="ARBA" id="ARBA00022670"/>
    </source>
</evidence>
<keyword evidence="5 11" id="KW-0812">Transmembrane</keyword>
<evidence type="ECO:0000313" key="13">
    <source>
        <dbReference type="EMBL" id="MBB5721916.1"/>
    </source>
</evidence>
<keyword evidence="7 11" id="KW-0862">Zinc</keyword>
<comment type="subcellular location">
    <subcellularLocation>
        <location evidence="2">Membrane</location>
        <topology evidence="2">Multi-pass membrane protein</topology>
    </subcellularLocation>
</comment>
<evidence type="ECO:0000256" key="3">
    <source>
        <dbReference type="ARBA" id="ARBA00007931"/>
    </source>
</evidence>
<evidence type="ECO:0000256" key="8">
    <source>
        <dbReference type="ARBA" id="ARBA00022989"/>
    </source>
</evidence>
<gene>
    <name evidence="13" type="ORF">FHS72_001540</name>
</gene>
<keyword evidence="11" id="KW-0479">Metal-binding</keyword>
<dbReference type="CDD" id="cd06163">
    <property type="entry name" value="S2P-M50_PDZ_RseP-like"/>
    <property type="match status" value="1"/>
</dbReference>
<dbReference type="GO" id="GO:0046872">
    <property type="term" value="F:metal ion binding"/>
    <property type="evidence" value="ECO:0007669"/>
    <property type="project" value="UniProtKB-KW"/>
</dbReference>
<dbReference type="EC" id="3.4.24.-" evidence="11"/>
<comment type="similarity">
    <text evidence="3 11">Belongs to the peptidase M50B family.</text>
</comment>
<keyword evidence="8 11" id="KW-1133">Transmembrane helix</keyword>
<feature type="transmembrane region" description="Helical" evidence="11">
    <location>
        <begin position="110"/>
        <end position="138"/>
    </location>
</feature>
<evidence type="ECO:0000256" key="10">
    <source>
        <dbReference type="ARBA" id="ARBA00023136"/>
    </source>
</evidence>
<evidence type="ECO:0000259" key="12">
    <source>
        <dbReference type="SMART" id="SM00228"/>
    </source>
</evidence>
<dbReference type="PANTHER" id="PTHR42837">
    <property type="entry name" value="REGULATOR OF SIGMA-E PROTEASE RSEP"/>
    <property type="match status" value="1"/>
</dbReference>
<dbReference type="GO" id="GO:0004222">
    <property type="term" value="F:metalloendopeptidase activity"/>
    <property type="evidence" value="ECO:0007669"/>
    <property type="project" value="InterPro"/>
</dbReference>
<evidence type="ECO:0000256" key="7">
    <source>
        <dbReference type="ARBA" id="ARBA00022833"/>
    </source>
</evidence>
<organism evidence="13 14">
    <name type="scientific">Yoonia ponticola</name>
    <dbReference type="NCBI Taxonomy" id="1524255"/>
    <lineage>
        <taxon>Bacteria</taxon>
        <taxon>Pseudomonadati</taxon>
        <taxon>Pseudomonadota</taxon>
        <taxon>Alphaproteobacteria</taxon>
        <taxon>Rhodobacterales</taxon>
        <taxon>Paracoccaceae</taxon>
        <taxon>Yoonia</taxon>
    </lineage>
</organism>
<evidence type="ECO:0000256" key="11">
    <source>
        <dbReference type="RuleBase" id="RU362031"/>
    </source>
</evidence>
<keyword evidence="10 11" id="KW-0472">Membrane</keyword>
<evidence type="ECO:0000256" key="2">
    <source>
        <dbReference type="ARBA" id="ARBA00004141"/>
    </source>
</evidence>
<feature type="transmembrane region" description="Helical" evidence="11">
    <location>
        <begin position="372"/>
        <end position="394"/>
    </location>
</feature>
<dbReference type="Pfam" id="PF17820">
    <property type="entry name" value="PDZ_6"/>
    <property type="match status" value="1"/>
</dbReference>
<dbReference type="CDD" id="cd23081">
    <property type="entry name" value="cpPDZ_EcRseP-like"/>
    <property type="match status" value="1"/>
</dbReference>
<dbReference type="GO" id="GO:0016020">
    <property type="term" value="C:membrane"/>
    <property type="evidence" value="ECO:0007669"/>
    <property type="project" value="UniProtKB-SubCell"/>
</dbReference>
<dbReference type="Pfam" id="PF02163">
    <property type="entry name" value="Peptidase_M50"/>
    <property type="match status" value="1"/>
</dbReference>
<dbReference type="PANTHER" id="PTHR42837:SF2">
    <property type="entry name" value="MEMBRANE METALLOPROTEASE ARASP2, CHLOROPLASTIC-RELATED"/>
    <property type="match status" value="1"/>
</dbReference>
<feature type="transmembrane region" description="Helical" evidence="11">
    <location>
        <begin position="415"/>
        <end position="437"/>
    </location>
</feature>
<evidence type="ECO:0000256" key="1">
    <source>
        <dbReference type="ARBA" id="ARBA00001947"/>
    </source>
</evidence>
<dbReference type="InterPro" id="IPR041489">
    <property type="entry name" value="PDZ_6"/>
</dbReference>
<protein>
    <recommendedName>
        <fullName evidence="11">Zinc metalloprotease</fullName>
        <ecNumber evidence="11">3.4.24.-</ecNumber>
    </recommendedName>
</protein>